<sequence>MVLVLLTVTSSVRPSLTSQHYMGLIELLVVVCEAIVCRMSSVYGVRKLRCGRSLLLLFVRVDMCFDTLGELFSDGPLSLRVDSSERPKLPSFDSRLNLVHLFGQVDAQSKKMQRDGRREGVSYYLWLPFKFIHQTLRSLLLKLFGLRSPSRHTAASLEEEVEVEVVQVTSRGLPPKKLQQKPRGSSGKPGSINKKPR</sequence>
<gene>
    <name evidence="4" type="ORF">Bca52824_005553</name>
</gene>
<accession>A0A8X8BH23</accession>
<dbReference type="Proteomes" id="UP000886595">
    <property type="component" value="Unassembled WGS sequence"/>
</dbReference>
<comment type="caution">
    <text evidence="4">The sequence shown here is derived from an EMBL/GenBank/DDBJ whole genome shotgun (WGS) entry which is preliminary data.</text>
</comment>
<reference evidence="4 5" key="1">
    <citation type="submission" date="2020-02" db="EMBL/GenBank/DDBJ databases">
        <authorList>
            <person name="Ma Q."/>
            <person name="Huang Y."/>
            <person name="Song X."/>
            <person name="Pei D."/>
        </authorList>
    </citation>
    <scope>NUCLEOTIDE SEQUENCE [LARGE SCALE GENOMIC DNA]</scope>
    <source>
        <strain evidence="4">Sxm20200214</strain>
        <tissue evidence="4">Leaf</tissue>
    </source>
</reference>
<evidence type="ECO:0000256" key="3">
    <source>
        <dbReference type="SAM" id="MobiDB-lite"/>
    </source>
</evidence>
<evidence type="ECO:0000256" key="1">
    <source>
        <dbReference type="ARBA" id="ARBA00011021"/>
    </source>
</evidence>
<organism evidence="4 5">
    <name type="scientific">Brassica carinata</name>
    <name type="common">Ethiopian mustard</name>
    <name type="synonym">Abyssinian cabbage</name>
    <dbReference type="NCBI Taxonomy" id="52824"/>
    <lineage>
        <taxon>Eukaryota</taxon>
        <taxon>Viridiplantae</taxon>
        <taxon>Streptophyta</taxon>
        <taxon>Embryophyta</taxon>
        <taxon>Tracheophyta</taxon>
        <taxon>Spermatophyta</taxon>
        <taxon>Magnoliopsida</taxon>
        <taxon>eudicotyledons</taxon>
        <taxon>Gunneridae</taxon>
        <taxon>Pentapetalae</taxon>
        <taxon>rosids</taxon>
        <taxon>malvids</taxon>
        <taxon>Brassicales</taxon>
        <taxon>Brassicaceae</taxon>
        <taxon>Brassiceae</taxon>
        <taxon>Brassica</taxon>
    </lineage>
</organism>
<name>A0A8X8BH23_BRACI</name>
<dbReference type="GO" id="GO:0045087">
    <property type="term" value="P:innate immune response"/>
    <property type="evidence" value="ECO:0007669"/>
    <property type="project" value="InterPro"/>
</dbReference>
<evidence type="ECO:0000256" key="2">
    <source>
        <dbReference type="ARBA" id="ARBA00022821"/>
    </source>
</evidence>
<dbReference type="OrthoDB" id="1110671at2759"/>
<evidence type="ECO:0000313" key="5">
    <source>
        <dbReference type="Proteomes" id="UP000886595"/>
    </source>
</evidence>
<keyword evidence="2" id="KW-0611">Plant defense</keyword>
<dbReference type="Pfam" id="PF17232">
    <property type="entry name" value="Pep1_7"/>
    <property type="match status" value="1"/>
</dbReference>
<dbReference type="EMBL" id="JAAMPC010000001">
    <property type="protein sequence ID" value="KAG2334373.1"/>
    <property type="molecule type" value="Genomic_DNA"/>
</dbReference>
<proteinExistence type="inferred from homology"/>
<feature type="region of interest" description="Disordered" evidence="3">
    <location>
        <begin position="168"/>
        <end position="197"/>
    </location>
</feature>
<keyword evidence="5" id="KW-1185">Reference proteome</keyword>
<comment type="similarity">
    <text evidence="1">Belongs to the brassicaceae elicitor peptide family.</text>
</comment>
<dbReference type="InterPro" id="IPR035176">
    <property type="entry name" value="PEP"/>
</dbReference>
<evidence type="ECO:0000313" key="4">
    <source>
        <dbReference type="EMBL" id="KAG2334373.1"/>
    </source>
</evidence>
<protein>
    <submittedName>
        <fullName evidence="4">Uncharacterized protein</fullName>
    </submittedName>
</protein>
<dbReference type="AlphaFoldDB" id="A0A8X8BH23"/>